<keyword evidence="1" id="KW-1133">Transmembrane helix</keyword>
<keyword evidence="1" id="KW-0472">Membrane</keyword>
<sequence>MKKNQLSYFSFPVIFFLVLTIKQFFSDSEIQWGENLSILAASCIILFLFLSLYNWSKKPYSWKKG</sequence>
<dbReference type="Proteomes" id="UP000043699">
    <property type="component" value="Unassembled WGS sequence"/>
</dbReference>
<proteinExistence type="predicted"/>
<dbReference type="EMBL" id="CCXS01000001">
    <property type="protein sequence ID" value="CEG21480.1"/>
    <property type="molecule type" value="Genomic_DNA"/>
</dbReference>
<feature type="transmembrane region" description="Helical" evidence="1">
    <location>
        <begin position="37"/>
        <end position="55"/>
    </location>
</feature>
<name>A0A098EI55_9BACL</name>
<evidence type="ECO:0000313" key="2">
    <source>
        <dbReference type="EMBL" id="CEG21480.1"/>
    </source>
</evidence>
<feature type="transmembrane region" description="Helical" evidence="1">
    <location>
        <begin position="7"/>
        <end position="25"/>
    </location>
</feature>
<keyword evidence="1" id="KW-0812">Transmembrane</keyword>
<protein>
    <submittedName>
        <fullName evidence="2">Uncharacterized protein</fullName>
    </submittedName>
</protein>
<gene>
    <name evidence="2" type="ORF">BN1080_00391</name>
</gene>
<reference evidence="2 3" key="1">
    <citation type="submission" date="2014-09" db="EMBL/GenBank/DDBJ databases">
        <authorList>
            <person name="Urmite Genomes Urmite Genomes"/>
        </authorList>
    </citation>
    <scope>NUCLEOTIDE SEQUENCE [LARGE SCALE GENOMIC DNA]</scope>
    <source>
        <strain evidence="2 3">ES2</strain>
    </source>
</reference>
<dbReference type="AlphaFoldDB" id="A0A098EI55"/>
<accession>A0A098EI55</accession>
<evidence type="ECO:0000313" key="3">
    <source>
        <dbReference type="Proteomes" id="UP000043699"/>
    </source>
</evidence>
<organism evidence="2 3">
    <name type="scientific">Planococcus massiliensis</name>
    <dbReference type="NCBI Taxonomy" id="1499687"/>
    <lineage>
        <taxon>Bacteria</taxon>
        <taxon>Bacillati</taxon>
        <taxon>Bacillota</taxon>
        <taxon>Bacilli</taxon>
        <taxon>Bacillales</taxon>
        <taxon>Caryophanaceae</taxon>
        <taxon>Planococcus</taxon>
    </lineage>
</organism>
<keyword evidence="3" id="KW-1185">Reference proteome</keyword>
<dbReference type="OrthoDB" id="2456352at2"/>
<evidence type="ECO:0000256" key="1">
    <source>
        <dbReference type="SAM" id="Phobius"/>
    </source>
</evidence>